<gene>
    <name evidence="2" type="ORF">D9757_014248</name>
</gene>
<feature type="signal peptide" evidence="1">
    <location>
        <begin position="1"/>
        <end position="26"/>
    </location>
</feature>
<keyword evidence="1" id="KW-0732">Signal</keyword>
<feature type="chain" id="PRO_5033990539" description="RNase H type-1 domain-containing protein" evidence="1">
    <location>
        <begin position="27"/>
        <end position="350"/>
    </location>
</feature>
<protein>
    <recommendedName>
        <fullName evidence="4">RNase H type-1 domain-containing protein</fullName>
    </recommendedName>
</protein>
<organism evidence="2 3">
    <name type="scientific">Collybiopsis confluens</name>
    <dbReference type="NCBI Taxonomy" id="2823264"/>
    <lineage>
        <taxon>Eukaryota</taxon>
        <taxon>Fungi</taxon>
        <taxon>Dikarya</taxon>
        <taxon>Basidiomycota</taxon>
        <taxon>Agaricomycotina</taxon>
        <taxon>Agaricomycetes</taxon>
        <taxon>Agaricomycetidae</taxon>
        <taxon>Agaricales</taxon>
        <taxon>Marasmiineae</taxon>
        <taxon>Omphalotaceae</taxon>
        <taxon>Collybiopsis</taxon>
    </lineage>
</organism>
<dbReference type="InterPro" id="IPR013762">
    <property type="entry name" value="Integrase-like_cat_sf"/>
</dbReference>
<dbReference type="PANTHER" id="PTHR33050:SF7">
    <property type="entry name" value="RIBONUCLEASE H"/>
    <property type="match status" value="1"/>
</dbReference>
<evidence type="ECO:0000313" key="2">
    <source>
        <dbReference type="EMBL" id="KAF5358845.1"/>
    </source>
</evidence>
<evidence type="ECO:0008006" key="4">
    <source>
        <dbReference type="Google" id="ProtNLM"/>
    </source>
</evidence>
<proteinExistence type="predicted"/>
<accession>A0A8H5G5V2</accession>
<dbReference type="EMBL" id="JAACJN010000229">
    <property type="protein sequence ID" value="KAF5358845.1"/>
    <property type="molecule type" value="Genomic_DNA"/>
</dbReference>
<dbReference type="InterPro" id="IPR052055">
    <property type="entry name" value="Hepadnavirus_pol/RT"/>
</dbReference>
<dbReference type="GO" id="GO:0003677">
    <property type="term" value="F:DNA binding"/>
    <property type="evidence" value="ECO:0007669"/>
    <property type="project" value="InterPro"/>
</dbReference>
<dbReference type="Gene3D" id="1.10.443.10">
    <property type="entry name" value="Intergrase catalytic core"/>
    <property type="match status" value="1"/>
</dbReference>
<evidence type="ECO:0000313" key="3">
    <source>
        <dbReference type="Proteomes" id="UP000518752"/>
    </source>
</evidence>
<dbReference type="AlphaFoldDB" id="A0A8H5G5V2"/>
<dbReference type="GO" id="GO:0015074">
    <property type="term" value="P:DNA integration"/>
    <property type="evidence" value="ECO:0007669"/>
    <property type="project" value="InterPro"/>
</dbReference>
<keyword evidence="3" id="KW-1185">Reference proteome</keyword>
<reference evidence="2 3" key="1">
    <citation type="journal article" date="2020" name="ISME J.">
        <title>Uncovering the hidden diversity of litter-decomposition mechanisms in mushroom-forming fungi.</title>
        <authorList>
            <person name="Floudas D."/>
            <person name="Bentzer J."/>
            <person name="Ahren D."/>
            <person name="Johansson T."/>
            <person name="Persson P."/>
            <person name="Tunlid A."/>
        </authorList>
    </citation>
    <scope>NUCLEOTIDE SEQUENCE [LARGE SCALE GENOMIC DNA]</scope>
    <source>
        <strain evidence="2 3">CBS 406.79</strain>
    </source>
</reference>
<comment type="caution">
    <text evidence="2">The sequence shown here is derived from an EMBL/GenBank/DDBJ whole genome shotgun (WGS) entry which is preliminary data.</text>
</comment>
<dbReference type="OrthoDB" id="198652at2759"/>
<dbReference type="GO" id="GO:0006310">
    <property type="term" value="P:DNA recombination"/>
    <property type="evidence" value="ECO:0007669"/>
    <property type="project" value="InterPro"/>
</dbReference>
<evidence type="ECO:0000256" key="1">
    <source>
        <dbReference type="SAM" id="SignalP"/>
    </source>
</evidence>
<sequence length="350" mass="39573">MGLVVWVAIFVLNILFLCCYVDDCFGVTTDDDLETYEPYQMRLARVQVALLRLWDFLGLPHGRRKQFCEYILDVIGFLIDPNALTATLPPESKSELIQQVRMFANSRRRTLHEWQQLAGWMNWSLNVFPLYRPALCNVYAKMRGKSNQSALIFVNKAVRDDLLWFADHVENSSGVFFFANIDWNPLVEADLEIYGDACLTGLGFWVPADNLGLSALVDQGSEMAHLIFYWEAITVLAAIHHITRSPNPRRGTAERPFRLTIRSDSSNTVNIFNSLHAQPTYNPILTAAVEPDTRWSGQSMQAGGATAMAEDGAPPHIIQATGRWASDAFQFYIRKNPVVLNAMLAAQRRD</sequence>
<name>A0A8H5G5V2_9AGAR</name>
<dbReference type="Proteomes" id="UP000518752">
    <property type="component" value="Unassembled WGS sequence"/>
</dbReference>
<dbReference type="PANTHER" id="PTHR33050">
    <property type="entry name" value="REVERSE TRANSCRIPTASE DOMAIN-CONTAINING PROTEIN"/>
    <property type="match status" value="1"/>
</dbReference>